<keyword evidence="1" id="KW-0472">Membrane</keyword>
<dbReference type="RefSeq" id="WP_126126892.1">
    <property type="nucleotide sequence ID" value="NZ_CP034464.1"/>
</dbReference>
<dbReference type="Proteomes" id="UP000275663">
    <property type="component" value="Chromosome"/>
</dbReference>
<evidence type="ECO:0000313" key="3">
    <source>
        <dbReference type="Proteomes" id="UP000275663"/>
    </source>
</evidence>
<name>A0A3Q9BPF0_9BURK</name>
<keyword evidence="1" id="KW-0812">Transmembrane</keyword>
<reference evidence="2 3" key="1">
    <citation type="journal article" date="2011" name="Int. J. Syst. Evol. Microbiol.">
        <title>Description of Undibacterium oligocarboniphilum sp. nov., isolated from purified water, and Undibacterium pigrum strain CCUG 49012 as the type strain of Undibacterium parvum sp. nov., and emended descriptions of the genus Undibacterium and the species Undibacterium pigrum.</title>
        <authorList>
            <person name="Eder W."/>
            <person name="Wanner G."/>
            <person name="Ludwig W."/>
            <person name="Busse H.J."/>
            <person name="Ziemke-Kageler F."/>
            <person name="Lang E."/>
        </authorList>
    </citation>
    <scope>NUCLEOTIDE SEQUENCE [LARGE SCALE GENOMIC DNA]</scope>
    <source>
        <strain evidence="2 3">DSM 23061</strain>
    </source>
</reference>
<keyword evidence="3" id="KW-1185">Reference proteome</keyword>
<sequence length="193" mass="20524">MCTELHLLRPRQQKGISLVELIMFIVIVSLAIVGILSVMNVTTKASADPMLRKQALAVAESLLEEIQLQAFTYCSPDDANATTAVSAAACANAANSEDNLPGSARVSNAPNIARVANNVADYHKLNLPVIYDVNGTDVGVTGFSAKVLITQVGTTLTITNTDVLQIDVTVTDPGANTYTLTGYRFRYAPRAVP</sequence>
<dbReference type="KEGG" id="upv:EJN92_05525"/>
<gene>
    <name evidence="2" type="ORF">EJN92_05525</name>
</gene>
<protein>
    <submittedName>
        <fullName evidence="2">Type II secretion system protein</fullName>
    </submittedName>
</protein>
<dbReference type="PROSITE" id="PS00409">
    <property type="entry name" value="PROKAR_NTER_METHYL"/>
    <property type="match status" value="1"/>
</dbReference>
<evidence type="ECO:0000256" key="1">
    <source>
        <dbReference type="SAM" id="Phobius"/>
    </source>
</evidence>
<keyword evidence="1" id="KW-1133">Transmembrane helix</keyword>
<accession>A0A3Q9BPF0</accession>
<evidence type="ECO:0000313" key="2">
    <source>
        <dbReference type="EMBL" id="AZP11504.1"/>
    </source>
</evidence>
<dbReference type="EMBL" id="CP034464">
    <property type="protein sequence ID" value="AZP11504.1"/>
    <property type="molecule type" value="Genomic_DNA"/>
</dbReference>
<organism evidence="2 3">
    <name type="scientific">Undibacterium parvum</name>
    <dbReference type="NCBI Taxonomy" id="401471"/>
    <lineage>
        <taxon>Bacteria</taxon>
        <taxon>Pseudomonadati</taxon>
        <taxon>Pseudomonadota</taxon>
        <taxon>Betaproteobacteria</taxon>
        <taxon>Burkholderiales</taxon>
        <taxon>Oxalobacteraceae</taxon>
        <taxon>Undibacterium</taxon>
    </lineage>
</organism>
<feature type="transmembrane region" description="Helical" evidence="1">
    <location>
        <begin position="21"/>
        <end position="41"/>
    </location>
</feature>
<dbReference type="InterPro" id="IPR012902">
    <property type="entry name" value="N_methyl_site"/>
</dbReference>
<dbReference type="OrthoDB" id="8759523at2"/>
<dbReference type="AlphaFoldDB" id="A0A3Q9BPF0"/>
<proteinExistence type="predicted"/>